<dbReference type="PANTHER" id="PTHR30537:SF5">
    <property type="entry name" value="HTH-TYPE TRANSCRIPTIONAL ACTIVATOR TTDR-RELATED"/>
    <property type="match status" value="1"/>
</dbReference>
<dbReference type="Pfam" id="PF03466">
    <property type="entry name" value="LysR_substrate"/>
    <property type="match status" value="1"/>
</dbReference>
<dbReference type="PROSITE" id="PS50931">
    <property type="entry name" value="HTH_LYSR"/>
    <property type="match status" value="1"/>
</dbReference>
<dbReference type="InterPro" id="IPR058163">
    <property type="entry name" value="LysR-type_TF_proteobact-type"/>
</dbReference>
<name>A0A2V4U4S3_9BURK</name>
<keyword evidence="2" id="KW-0805">Transcription regulation</keyword>
<keyword evidence="3 6" id="KW-0238">DNA-binding</keyword>
<evidence type="ECO:0000256" key="1">
    <source>
        <dbReference type="ARBA" id="ARBA00009437"/>
    </source>
</evidence>
<dbReference type="Proteomes" id="UP000247772">
    <property type="component" value="Unassembled WGS sequence"/>
</dbReference>
<dbReference type="GO" id="GO:0003700">
    <property type="term" value="F:DNA-binding transcription factor activity"/>
    <property type="evidence" value="ECO:0007669"/>
    <property type="project" value="InterPro"/>
</dbReference>
<evidence type="ECO:0000313" key="6">
    <source>
        <dbReference type="EMBL" id="PYE25452.1"/>
    </source>
</evidence>
<dbReference type="AlphaFoldDB" id="A0A2V4U4S3"/>
<keyword evidence="4" id="KW-0804">Transcription</keyword>
<reference evidence="6 7" key="1">
    <citation type="submission" date="2018-06" db="EMBL/GenBank/DDBJ databases">
        <title>Genomic Encyclopedia of Type Strains, Phase IV (KMG-V): Genome sequencing to study the core and pangenomes of soil and plant-associated prokaryotes.</title>
        <authorList>
            <person name="Whitman W."/>
        </authorList>
    </citation>
    <scope>NUCLEOTIDE SEQUENCE [LARGE SCALE GENOMIC DNA]</scope>
    <source>
        <strain evidence="6 7">SRCL-318</strain>
    </source>
</reference>
<evidence type="ECO:0000256" key="2">
    <source>
        <dbReference type="ARBA" id="ARBA00023015"/>
    </source>
</evidence>
<evidence type="ECO:0000256" key="4">
    <source>
        <dbReference type="ARBA" id="ARBA00023163"/>
    </source>
</evidence>
<dbReference type="RefSeq" id="WP_110854580.1">
    <property type="nucleotide sequence ID" value="NZ_QJSQ01000004.1"/>
</dbReference>
<dbReference type="PRINTS" id="PR00039">
    <property type="entry name" value="HTHLYSR"/>
</dbReference>
<dbReference type="SUPFAM" id="SSF53850">
    <property type="entry name" value="Periplasmic binding protein-like II"/>
    <property type="match status" value="1"/>
</dbReference>
<evidence type="ECO:0000256" key="3">
    <source>
        <dbReference type="ARBA" id="ARBA00023125"/>
    </source>
</evidence>
<accession>A0A2V4U4S3</accession>
<sequence length="314" mass="34186">MQQSQFDGIVTFIAVAEERSFSLAASKLGVSPSAVSQTIRNLERRAGVALFSRNTRGVSLTEIGEQYFNNVLPAVRALSAASEELGASSGKVAGTLRLNMARAGYMTILKPVLRRFVDNYPEISIEICVDGSLTDIVGLGFDAGIRFGNLVQKDMVAVRVGPPISAHVIASPEYLARKGVPMHPRDLVDHDCIGFRHVTSGQVERWKFSKAEEEIEIAVNGKLLVNDSAVLVQCAVDGIGIAYMINGYIEGLIHAGRLARILDDWSPSLPGFTLYYPDRRSVAPKLRALIDFLRADPQLNASGQEWLFGVSRLA</sequence>
<comment type="caution">
    <text evidence="6">The sequence shown here is derived from an EMBL/GenBank/DDBJ whole genome shotgun (WGS) entry which is preliminary data.</text>
</comment>
<evidence type="ECO:0000259" key="5">
    <source>
        <dbReference type="PROSITE" id="PS50931"/>
    </source>
</evidence>
<dbReference type="SUPFAM" id="SSF46785">
    <property type="entry name" value="Winged helix' DNA-binding domain"/>
    <property type="match status" value="1"/>
</dbReference>
<dbReference type="InterPro" id="IPR036390">
    <property type="entry name" value="WH_DNA-bd_sf"/>
</dbReference>
<dbReference type="InterPro" id="IPR000847">
    <property type="entry name" value="LysR_HTH_N"/>
</dbReference>
<evidence type="ECO:0000313" key="7">
    <source>
        <dbReference type="Proteomes" id="UP000247772"/>
    </source>
</evidence>
<dbReference type="EMBL" id="QJSQ01000004">
    <property type="protein sequence ID" value="PYE25452.1"/>
    <property type="molecule type" value="Genomic_DNA"/>
</dbReference>
<dbReference type="CDD" id="cd08474">
    <property type="entry name" value="PBP2_CrgA_like_5"/>
    <property type="match status" value="1"/>
</dbReference>
<dbReference type="FunFam" id="1.10.10.10:FF:000001">
    <property type="entry name" value="LysR family transcriptional regulator"/>
    <property type="match status" value="1"/>
</dbReference>
<comment type="similarity">
    <text evidence="1">Belongs to the LysR transcriptional regulatory family.</text>
</comment>
<gene>
    <name evidence="6" type="ORF">C7410_10429</name>
</gene>
<dbReference type="PANTHER" id="PTHR30537">
    <property type="entry name" value="HTH-TYPE TRANSCRIPTIONAL REGULATOR"/>
    <property type="match status" value="1"/>
</dbReference>
<organism evidence="6 7">
    <name type="scientific">Paraburkholderia silvatlantica</name>
    <dbReference type="NCBI Taxonomy" id="321895"/>
    <lineage>
        <taxon>Bacteria</taxon>
        <taxon>Pseudomonadati</taxon>
        <taxon>Pseudomonadota</taxon>
        <taxon>Betaproteobacteria</taxon>
        <taxon>Burkholderiales</taxon>
        <taxon>Burkholderiaceae</taxon>
        <taxon>Paraburkholderia</taxon>
    </lineage>
</organism>
<dbReference type="Gene3D" id="1.10.10.10">
    <property type="entry name" value="Winged helix-like DNA-binding domain superfamily/Winged helix DNA-binding domain"/>
    <property type="match status" value="1"/>
</dbReference>
<feature type="domain" description="HTH lysR-type" evidence="5">
    <location>
        <begin position="6"/>
        <end position="61"/>
    </location>
</feature>
<dbReference type="OrthoDB" id="5525645at2"/>
<dbReference type="GO" id="GO:0003677">
    <property type="term" value="F:DNA binding"/>
    <property type="evidence" value="ECO:0007669"/>
    <property type="project" value="UniProtKB-KW"/>
</dbReference>
<protein>
    <submittedName>
        <fullName evidence="6">DNA-binding transcriptional LysR family regulator</fullName>
    </submittedName>
</protein>
<dbReference type="Gene3D" id="3.40.190.290">
    <property type="match status" value="1"/>
</dbReference>
<dbReference type="Pfam" id="PF00126">
    <property type="entry name" value="HTH_1"/>
    <property type="match status" value="1"/>
</dbReference>
<dbReference type="InterPro" id="IPR036388">
    <property type="entry name" value="WH-like_DNA-bd_sf"/>
</dbReference>
<proteinExistence type="inferred from homology"/>
<dbReference type="InterPro" id="IPR005119">
    <property type="entry name" value="LysR_subst-bd"/>
</dbReference>